<sequence>MSFTRVHYDSCAYDEILKQTQEPGRYKLYSGQVGNCQPCAAPNGPRNNRLYNSSETQTVKRDDNVEYTPLVEVESLLSNRSYPNSRCMAPNTLKEKDAKLSAFAKGPKPDICNIELQSEDTRLTHPLDNYRGIRPDRFEWPIIDPVEFIYWLKDDSSRRDGTNTRLDVKDSFKKLYPAAELRSLDGTVAAPKLNAPCVFNCSLGK</sequence>
<accession>A0A3G4ZZG1</accession>
<proteinExistence type="predicted"/>
<evidence type="ECO:0000313" key="1">
    <source>
        <dbReference type="EMBL" id="AYV79391.1"/>
    </source>
</evidence>
<organism evidence="1">
    <name type="scientific">Faunusvirus sp</name>
    <dbReference type="NCBI Taxonomy" id="2487766"/>
    <lineage>
        <taxon>Viruses</taxon>
        <taxon>Varidnaviria</taxon>
        <taxon>Bamfordvirae</taxon>
        <taxon>Nucleocytoviricota</taxon>
        <taxon>Megaviricetes</taxon>
        <taxon>Imitervirales</taxon>
        <taxon>Mimiviridae</taxon>
    </lineage>
</organism>
<reference evidence="1" key="1">
    <citation type="submission" date="2018-10" db="EMBL/GenBank/DDBJ databases">
        <title>Hidden diversity of soil giant viruses.</title>
        <authorList>
            <person name="Schulz F."/>
            <person name="Alteio L."/>
            <person name="Goudeau D."/>
            <person name="Ryan E.M."/>
            <person name="Malmstrom R.R."/>
            <person name="Blanchard J."/>
            <person name="Woyke T."/>
        </authorList>
    </citation>
    <scope>NUCLEOTIDE SEQUENCE</scope>
    <source>
        <strain evidence="1">FNV1</strain>
    </source>
</reference>
<gene>
    <name evidence="1" type="ORF">Faunusvirus12_4</name>
</gene>
<dbReference type="EMBL" id="MK072143">
    <property type="protein sequence ID" value="AYV79391.1"/>
    <property type="molecule type" value="Genomic_DNA"/>
</dbReference>
<name>A0A3G4ZZG1_9VIRU</name>
<protein>
    <submittedName>
        <fullName evidence="1">Uncharacterized protein</fullName>
    </submittedName>
</protein>